<protein>
    <recommendedName>
        <fullName evidence="2">CHAT domain-containing protein</fullName>
    </recommendedName>
</protein>
<dbReference type="HOGENOM" id="CLU_009955_0_0_11"/>
<feature type="domain" description="CHAT" evidence="2">
    <location>
        <begin position="616"/>
        <end position="848"/>
    </location>
</feature>
<dbReference type="PANTHER" id="PTHR10098:SF108">
    <property type="entry name" value="TETRATRICOPEPTIDE REPEAT PROTEIN 28"/>
    <property type="match status" value="1"/>
</dbReference>
<dbReference type="AlphaFoldDB" id="A0A0H3CXV1"/>
<keyword evidence="1" id="KW-0732">Signal</keyword>
<dbReference type="Pfam" id="PF12770">
    <property type="entry name" value="CHAT"/>
    <property type="match status" value="1"/>
</dbReference>
<proteinExistence type="predicted"/>
<dbReference type="InterPro" id="IPR024983">
    <property type="entry name" value="CHAT_dom"/>
</dbReference>
<feature type="chain" id="PRO_5038987709" description="CHAT domain-containing protein" evidence="1">
    <location>
        <begin position="23"/>
        <end position="859"/>
    </location>
</feature>
<accession>A0A0H3CXV1</accession>
<dbReference type="PANTHER" id="PTHR10098">
    <property type="entry name" value="RAPSYN-RELATED"/>
    <property type="match status" value="1"/>
</dbReference>
<dbReference type="eggNOG" id="COG4995">
    <property type="taxonomic scope" value="Bacteria"/>
</dbReference>
<feature type="signal peptide" evidence="1">
    <location>
        <begin position="1"/>
        <end position="22"/>
    </location>
</feature>
<organism evidence="3 4">
    <name type="scientific">Amycolatopsis mediterranei (strain U-32)</name>
    <dbReference type="NCBI Taxonomy" id="749927"/>
    <lineage>
        <taxon>Bacteria</taxon>
        <taxon>Bacillati</taxon>
        <taxon>Actinomycetota</taxon>
        <taxon>Actinomycetes</taxon>
        <taxon>Pseudonocardiales</taxon>
        <taxon>Pseudonocardiaceae</taxon>
        <taxon>Amycolatopsis</taxon>
    </lineage>
</organism>
<evidence type="ECO:0000313" key="3">
    <source>
        <dbReference type="EMBL" id="ADJ43173.1"/>
    </source>
</evidence>
<dbReference type="Proteomes" id="UP000000328">
    <property type="component" value="Chromosome"/>
</dbReference>
<evidence type="ECO:0000259" key="2">
    <source>
        <dbReference type="Pfam" id="PF12770"/>
    </source>
</evidence>
<sequence length="859" mass="89435">MTGALAKAVAAADLAFTAPARARALAAAALAEADGHAEAAAVAEHALGLAGVATGRLGDAETRLRAAVRLADGAGFRERAAQTRGVLGYVLTLTGRTAEALRELDRAMPELTGTAAARLRMQRAVVLTEISRFGDAAAEFAAALETLRAAGGDALIEATVRTNRSIVLARLGDWRGAEEDLRRAEQGFAATGHLGRTAMVWQNRGLAATVRGDVPAALTAYDEAASRYEEAGTDQGLLPIERAETLLSVRLIAEAREAATAAVADYERRRNAVDLVQARLLLAKVALVDGDPETAVREATLARRSAARQHRPGWAALGGYLALRARRDSGLRTTAMLRSGQRTVAALTDAGWVVPALDARLIVATLALALGRPAVAEAELTIVGRAGRGGPAELRARAWHATALLRLVHGDRRGADAAVRAGVRVIGRFRAGLGASELRAHASGHASELTGLGLRLAVEAGHPEAVLRWAEQRHAGALRLRPARPPDDEGLAADLAALRQTALDLAAGTGQAPALLRRQARLEKAVRDRARHATGVSTADTRIPSRAELAAALGPATLVEYVELDGRLTALVLGGGRLRRCELGSAAEAAERLDELRFALRRQAFGLGSFAGLAERTARRLDDLLLAPLPLGEGPLVIVPTGRLHELPWPALPGARGRPVSLAPSAALWHRAATAPRGEGGDRVVVAGPGLPHAAAEAAALARRYPGARRFTGRTARVEPVLAALDGAALGHLAAHGTFRTDNPLFSSLRLADGPLTVYDLERLACPPRQVVLSGCDSGRSAIHAGDELLGLASALLALGTTSLVATVLPIPDDAGRALMVRHHRHLAAGLSPAAALARAQSDLPDSPAAASYVCYGAG</sequence>
<name>A0A0H3CXV1_AMYMU</name>
<evidence type="ECO:0000256" key="1">
    <source>
        <dbReference type="SAM" id="SignalP"/>
    </source>
</evidence>
<gene>
    <name evidence="3" type="ordered locus">AMED_1359</name>
</gene>
<dbReference type="PATRIC" id="fig|749927.5.peg.1399"/>
<evidence type="ECO:0000313" key="4">
    <source>
        <dbReference type="Proteomes" id="UP000000328"/>
    </source>
</evidence>
<dbReference type="EMBL" id="CP002000">
    <property type="protein sequence ID" value="ADJ43173.1"/>
    <property type="molecule type" value="Genomic_DNA"/>
</dbReference>
<dbReference type="InterPro" id="IPR011990">
    <property type="entry name" value="TPR-like_helical_dom_sf"/>
</dbReference>
<dbReference type="GeneID" id="92869152"/>
<dbReference type="KEGG" id="amd:AMED_1359"/>
<dbReference type="eggNOG" id="COG0457">
    <property type="taxonomic scope" value="Bacteria"/>
</dbReference>
<dbReference type="Gene3D" id="1.25.40.10">
    <property type="entry name" value="Tetratricopeptide repeat domain"/>
    <property type="match status" value="1"/>
</dbReference>
<dbReference type="OrthoDB" id="9761935at2"/>
<dbReference type="SUPFAM" id="SSF48452">
    <property type="entry name" value="TPR-like"/>
    <property type="match status" value="1"/>
</dbReference>
<dbReference type="RefSeq" id="WP_013223261.1">
    <property type="nucleotide sequence ID" value="NC_014318.1"/>
</dbReference>
<reference evidence="3 4" key="1">
    <citation type="journal article" date="2010" name="Cell Res.">
        <title>Complete genome sequence of the rifamycin SV-producing Amycolatopsis mediterranei U32 revealed its genetic characteristics in phylogeny and metabolism.</title>
        <authorList>
            <person name="Zhao W."/>
            <person name="Zhong Y."/>
            <person name="Yuan H."/>
            <person name="Wang J."/>
            <person name="Zheng H."/>
            <person name="Wang Y."/>
            <person name="Cen X."/>
            <person name="Xu F."/>
            <person name="Bai J."/>
            <person name="Han X."/>
            <person name="Lu G."/>
            <person name="Zhu Y."/>
            <person name="Shao Z."/>
            <person name="Yan H."/>
            <person name="Li C."/>
            <person name="Peng N."/>
            <person name="Zhang Z."/>
            <person name="Zhang Y."/>
            <person name="Lin W."/>
            <person name="Fan Y."/>
            <person name="Qin Z."/>
            <person name="Hu Y."/>
            <person name="Zhu B."/>
            <person name="Wang S."/>
            <person name="Ding X."/>
            <person name="Zhao G.P."/>
        </authorList>
    </citation>
    <scope>NUCLEOTIDE SEQUENCE [LARGE SCALE GENOMIC DNA]</scope>
    <source>
        <strain evidence="4">U-32</strain>
    </source>
</reference>